<dbReference type="AlphaFoldDB" id="F0TAL9"/>
<dbReference type="KEGG" id="mel:Metbo_1870"/>
<evidence type="ECO:0000313" key="2">
    <source>
        <dbReference type="Proteomes" id="UP000007490"/>
    </source>
</evidence>
<reference evidence="2" key="1">
    <citation type="submission" date="2011-02" db="EMBL/GenBank/DDBJ databases">
        <title>Complete sequence of Methanobacterium sp. AL-21.</title>
        <authorList>
            <consortium name="US DOE Joint Genome Institute"/>
            <person name="Lucas S."/>
            <person name="Copeland A."/>
            <person name="Lapidus A."/>
            <person name="Cheng J.-F."/>
            <person name="Goodwin L."/>
            <person name="Pitluck S."/>
            <person name="Chertkov O."/>
            <person name="Detter J.C."/>
            <person name="Han C."/>
            <person name="Tapia R."/>
            <person name="Land M."/>
            <person name="Hauser L."/>
            <person name="Kyrpides N."/>
            <person name="Ivanova N."/>
            <person name="Mikhailova N."/>
            <person name="Pagani I."/>
            <person name="Cadillo-Quiroz H."/>
            <person name="Imachi H."/>
            <person name="Zinder S."/>
            <person name="Liu W."/>
            <person name="Woyke T."/>
        </authorList>
    </citation>
    <scope>NUCLEOTIDE SEQUENCE [LARGE SCALE GENOMIC DNA]</scope>
    <source>
        <strain evidence="2">AL-21</strain>
    </source>
</reference>
<proteinExistence type="predicted"/>
<accession>F0TAL9</accession>
<dbReference type="STRING" id="877455.Metbo_1870"/>
<keyword evidence="2" id="KW-1185">Reference proteome</keyword>
<sequence>MNMVNEEKTVSVEEELDLGALSKEVDKFLEDLEKHIRISIIGSKAIDKLEDFTLDVGLKKTYLCAKNTEESYPILAKVIELFIKVYGATITMYPKGEKVCLELITPKRE</sequence>
<gene>
    <name evidence="1" type="ordered locus">Metbo_1870</name>
</gene>
<evidence type="ECO:0000313" key="1">
    <source>
        <dbReference type="EMBL" id="ADZ10091.1"/>
    </source>
</evidence>
<organism evidence="1 2">
    <name type="scientific">Methanobacterium lacus (strain AL-21)</name>
    <dbReference type="NCBI Taxonomy" id="877455"/>
    <lineage>
        <taxon>Archaea</taxon>
        <taxon>Methanobacteriati</taxon>
        <taxon>Methanobacteriota</taxon>
        <taxon>Methanomada group</taxon>
        <taxon>Methanobacteria</taxon>
        <taxon>Methanobacteriales</taxon>
        <taxon>Methanobacteriaceae</taxon>
        <taxon>Methanobacterium</taxon>
    </lineage>
</organism>
<dbReference type="EMBL" id="CP002551">
    <property type="protein sequence ID" value="ADZ10091.1"/>
    <property type="molecule type" value="Genomic_DNA"/>
</dbReference>
<dbReference type="Proteomes" id="UP000007490">
    <property type="component" value="Chromosome"/>
</dbReference>
<protein>
    <submittedName>
        <fullName evidence="1">Uncharacterized protein</fullName>
    </submittedName>
</protein>
<name>F0TAL9_METLA</name>
<dbReference type="HOGENOM" id="CLU_2177892_0_0_2"/>
<reference evidence="1 2" key="2">
    <citation type="journal article" date="2014" name="Int. J. Syst. Evol. Microbiol.">
        <title>Methanobacterium paludis sp. nov. and a novel strain of Methanobacterium lacus isolated from northern peatlands.</title>
        <authorList>
            <person name="Cadillo-Quiroz H."/>
            <person name="Brauer S.L."/>
            <person name="Goodson N."/>
            <person name="Yavitt J.B."/>
            <person name="Zinder S.H."/>
        </authorList>
    </citation>
    <scope>NUCLEOTIDE SEQUENCE [LARGE SCALE GENOMIC DNA]</scope>
    <source>
        <strain evidence="1 2">AL-21</strain>
    </source>
</reference>